<dbReference type="AlphaFoldDB" id="A0A382BAK3"/>
<evidence type="ECO:0000313" key="1">
    <source>
        <dbReference type="EMBL" id="SVB10322.1"/>
    </source>
</evidence>
<sequence>MAGLEKNRELAIERFKSAQRFGSCSPSDLLGSSIRAPVLSVLSEKKVAIRSYGMRGSDLQSQWFKLVDLAGARPDSLGFIERKGNLKKFAKELKIKEEEIQKNLKAWSRRKNPPVIYETHSGKKSRITIQIPLLTEWLLWVADSRSVVHRGMKGYLNFRTINELTTSLISKGIPPPPEKNLLPVDATRMIRISEKNPL</sequence>
<protein>
    <submittedName>
        <fullName evidence="1">Uncharacterized protein</fullName>
    </submittedName>
</protein>
<dbReference type="EMBL" id="UINC01028761">
    <property type="protein sequence ID" value="SVB10322.1"/>
    <property type="molecule type" value="Genomic_DNA"/>
</dbReference>
<name>A0A382BAK3_9ZZZZ</name>
<accession>A0A382BAK3</accession>
<proteinExistence type="predicted"/>
<organism evidence="1">
    <name type="scientific">marine metagenome</name>
    <dbReference type="NCBI Taxonomy" id="408172"/>
    <lineage>
        <taxon>unclassified sequences</taxon>
        <taxon>metagenomes</taxon>
        <taxon>ecological metagenomes</taxon>
    </lineage>
</organism>
<gene>
    <name evidence="1" type="ORF">METZ01_LOCUS163176</name>
</gene>
<reference evidence="1" key="1">
    <citation type="submission" date="2018-05" db="EMBL/GenBank/DDBJ databases">
        <authorList>
            <person name="Lanie J.A."/>
            <person name="Ng W.-L."/>
            <person name="Kazmierczak K.M."/>
            <person name="Andrzejewski T.M."/>
            <person name="Davidsen T.M."/>
            <person name="Wayne K.J."/>
            <person name="Tettelin H."/>
            <person name="Glass J.I."/>
            <person name="Rusch D."/>
            <person name="Podicherti R."/>
            <person name="Tsui H.-C.T."/>
            <person name="Winkler M.E."/>
        </authorList>
    </citation>
    <scope>NUCLEOTIDE SEQUENCE</scope>
</reference>